<organism evidence="18 19">
    <name type="scientific">Nitrospira japonica</name>
    <dbReference type="NCBI Taxonomy" id="1325564"/>
    <lineage>
        <taxon>Bacteria</taxon>
        <taxon>Pseudomonadati</taxon>
        <taxon>Nitrospirota</taxon>
        <taxon>Nitrospiria</taxon>
        <taxon>Nitrospirales</taxon>
        <taxon>Nitrospiraceae</taxon>
        <taxon>Nitrospira</taxon>
    </lineage>
</organism>
<protein>
    <submittedName>
        <fullName evidence="18">TonB-dependent receptor protein</fullName>
    </submittedName>
</protein>
<evidence type="ECO:0000256" key="12">
    <source>
        <dbReference type="ARBA" id="ARBA00023170"/>
    </source>
</evidence>
<keyword evidence="12 18" id="KW-0675">Receptor</keyword>
<dbReference type="STRING" id="1325564.NSJP_3150"/>
<evidence type="ECO:0000256" key="11">
    <source>
        <dbReference type="ARBA" id="ARBA00023136"/>
    </source>
</evidence>
<dbReference type="AlphaFoldDB" id="A0A1W1I8G9"/>
<dbReference type="InterPro" id="IPR039426">
    <property type="entry name" value="TonB-dep_rcpt-like"/>
</dbReference>
<keyword evidence="3 14" id="KW-0813">Transport</keyword>
<keyword evidence="9" id="KW-0406">Ion transport</keyword>
<keyword evidence="11 14" id="KW-0472">Membrane</keyword>
<keyword evidence="7" id="KW-0732">Signal</keyword>
<dbReference type="InterPro" id="IPR010105">
    <property type="entry name" value="TonB_sidphr_rcpt"/>
</dbReference>
<dbReference type="InterPro" id="IPR037066">
    <property type="entry name" value="Plug_dom_sf"/>
</dbReference>
<feature type="domain" description="TonB-dependent receptor plug" evidence="17">
    <location>
        <begin position="114"/>
        <end position="209"/>
    </location>
</feature>
<dbReference type="Pfam" id="PF07715">
    <property type="entry name" value="Plug"/>
    <property type="match status" value="1"/>
</dbReference>
<keyword evidence="13 14" id="KW-0998">Cell outer membrane</keyword>
<dbReference type="PANTHER" id="PTHR32552:SF68">
    <property type="entry name" value="FERRICHROME OUTER MEMBRANE TRANSPORTER_PHAGE RECEPTOR"/>
    <property type="match status" value="1"/>
</dbReference>
<name>A0A1W1I8G9_9BACT</name>
<dbReference type="Gene3D" id="2.170.130.10">
    <property type="entry name" value="TonB-dependent receptor, plug domain"/>
    <property type="match status" value="1"/>
</dbReference>
<dbReference type="InterPro" id="IPR000531">
    <property type="entry name" value="Beta-barrel_TonB"/>
</dbReference>
<dbReference type="NCBIfam" id="TIGR01783">
    <property type="entry name" value="TonB-siderophor"/>
    <property type="match status" value="1"/>
</dbReference>
<evidence type="ECO:0000256" key="2">
    <source>
        <dbReference type="ARBA" id="ARBA00009810"/>
    </source>
</evidence>
<dbReference type="GO" id="GO:0038023">
    <property type="term" value="F:signaling receptor activity"/>
    <property type="evidence" value="ECO:0007669"/>
    <property type="project" value="InterPro"/>
</dbReference>
<reference evidence="18 19" key="1">
    <citation type="submission" date="2017-03" db="EMBL/GenBank/DDBJ databases">
        <authorList>
            <person name="Afonso C.L."/>
            <person name="Miller P.J."/>
            <person name="Scott M.A."/>
            <person name="Spackman E."/>
            <person name="Goraichik I."/>
            <person name="Dimitrov K.M."/>
            <person name="Suarez D.L."/>
            <person name="Swayne D.E."/>
        </authorList>
    </citation>
    <scope>NUCLEOTIDE SEQUENCE [LARGE SCALE GENOMIC DNA]</scope>
    <source>
        <strain evidence="18">Genome sequencing of Nitrospira japonica strain NJ11</strain>
    </source>
</reference>
<comment type="subcellular location">
    <subcellularLocation>
        <location evidence="1 14">Cell outer membrane</location>
        <topology evidence="1 14">Multi-pass membrane protein</topology>
    </subcellularLocation>
</comment>
<evidence type="ECO:0000256" key="13">
    <source>
        <dbReference type="ARBA" id="ARBA00023237"/>
    </source>
</evidence>
<dbReference type="InterPro" id="IPR036942">
    <property type="entry name" value="Beta-barrel_TonB_sf"/>
</dbReference>
<dbReference type="Pfam" id="PF00593">
    <property type="entry name" value="TonB_dep_Rec_b-barrel"/>
    <property type="match status" value="1"/>
</dbReference>
<keyword evidence="5" id="KW-0410">Iron transport</keyword>
<gene>
    <name evidence="18" type="ORF">NSJP_3150</name>
</gene>
<dbReference type="InterPro" id="IPR012910">
    <property type="entry name" value="Plug_dom"/>
</dbReference>
<feature type="domain" description="TonB-dependent receptor-like beta-barrel" evidence="16">
    <location>
        <begin position="283"/>
        <end position="723"/>
    </location>
</feature>
<dbReference type="KEGG" id="nja:NSJP_3150"/>
<evidence type="ECO:0000259" key="17">
    <source>
        <dbReference type="Pfam" id="PF07715"/>
    </source>
</evidence>
<evidence type="ECO:0000256" key="9">
    <source>
        <dbReference type="ARBA" id="ARBA00023065"/>
    </source>
</evidence>
<evidence type="ECO:0000256" key="5">
    <source>
        <dbReference type="ARBA" id="ARBA00022496"/>
    </source>
</evidence>
<accession>A0A1W1I8G9</accession>
<evidence type="ECO:0000256" key="3">
    <source>
        <dbReference type="ARBA" id="ARBA00022448"/>
    </source>
</evidence>
<keyword evidence="19" id="KW-1185">Reference proteome</keyword>
<proteinExistence type="inferred from homology"/>
<keyword evidence="8" id="KW-0408">Iron</keyword>
<evidence type="ECO:0000256" key="14">
    <source>
        <dbReference type="PROSITE-ProRule" id="PRU01360"/>
    </source>
</evidence>
<dbReference type="Gene3D" id="2.40.170.20">
    <property type="entry name" value="TonB-dependent receptor, beta-barrel domain"/>
    <property type="match status" value="1"/>
</dbReference>
<dbReference type="SUPFAM" id="SSF56935">
    <property type="entry name" value="Porins"/>
    <property type="match status" value="1"/>
</dbReference>
<dbReference type="OrthoDB" id="9775095at2"/>
<evidence type="ECO:0000256" key="4">
    <source>
        <dbReference type="ARBA" id="ARBA00022452"/>
    </source>
</evidence>
<evidence type="ECO:0000313" key="18">
    <source>
        <dbReference type="EMBL" id="SLM49317.1"/>
    </source>
</evidence>
<evidence type="ECO:0000256" key="1">
    <source>
        <dbReference type="ARBA" id="ARBA00004571"/>
    </source>
</evidence>
<evidence type="ECO:0000256" key="6">
    <source>
        <dbReference type="ARBA" id="ARBA00022692"/>
    </source>
</evidence>
<dbReference type="Proteomes" id="UP000192042">
    <property type="component" value="Chromosome I"/>
</dbReference>
<dbReference type="FunFam" id="2.40.170.20:FF:000005">
    <property type="entry name" value="TonB-dependent siderophore receptor"/>
    <property type="match status" value="1"/>
</dbReference>
<evidence type="ECO:0000256" key="8">
    <source>
        <dbReference type="ARBA" id="ARBA00023004"/>
    </source>
</evidence>
<evidence type="ECO:0000256" key="7">
    <source>
        <dbReference type="ARBA" id="ARBA00022729"/>
    </source>
</evidence>
<evidence type="ECO:0000256" key="15">
    <source>
        <dbReference type="RuleBase" id="RU003357"/>
    </source>
</evidence>
<dbReference type="EMBL" id="LT828648">
    <property type="protein sequence ID" value="SLM49317.1"/>
    <property type="molecule type" value="Genomic_DNA"/>
</dbReference>
<evidence type="ECO:0000259" key="16">
    <source>
        <dbReference type="Pfam" id="PF00593"/>
    </source>
</evidence>
<dbReference type="PROSITE" id="PS52016">
    <property type="entry name" value="TONB_DEPENDENT_REC_3"/>
    <property type="match status" value="1"/>
</dbReference>
<comment type="similarity">
    <text evidence="2 14 15">Belongs to the TonB-dependent receptor family.</text>
</comment>
<keyword evidence="6 14" id="KW-0812">Transmembrane</keyword>
<dbReference type="GO" id="GO:0015891">
    <property type="term" value="P:siderophore transport"/>
    <property type="evidence" value="ECO:0007669"/>
    <property type="project" value="InterPro"/>
</dbReference>
<dbReference type="GO" id="GO:0015344">
    <property type="term" value="F:siderophore uptake transmembrane transporter activity"/>
    <property type="evidence" value="ECO:0007669"/>
    <property type="project" value="TreeGrafter"/>
</dbReference>
<keyword evidence="10 15" id="KW-0798">TonB box</keyword>
<keyword evidence="4 14" id="KW-1134">Transmembrane beta strand</keyword>
<sequence length="755" mass="83100">MPRPIRPSVHFLSLNRSLFISSTPGSSRTLLLAALVAGGSVYIAAATGLYAQEVPLGDGPADRAMTEMTPDAMELPEVHVIDVRTPIFRDQDAPDDPSYTRENASTANRSNVPIMQTPIAVQVVPRAVLRDQQAIQIGDAVKNVSGVFPGFTFGGLAEEFMIRGFNTGYVSYRDGFRVPAVRLSLANIERVEVVKGAAANLYGRVEPGGMINLVTKRPQAESYYSLQQRFGSYAEYQTLADATGKLNQSGTLLYRINFEYLNKESYRDFGFHTRTFAAPTVTWRVTERTQLDVDFMYSGEGTREDYGIVALGTGPAPLPRSRFLGEPTDKVRMDVYNSVASLTHAFTADWQARARFNYFRRNVGDPQTFGTSLNELTGELQRGFYRGNAVNNTYMGTVDLTGKFVTGPLAHKMLAGWEYYGNFAKVNSISADASPINIFTPQYSTNNQSLQPYNFFIDQKVDWTGLYAQDQITLFDKLHLLGGGRYDWASQGTGTAFGTDQSLASAAAAVKTINNSRFSPRAGIVYQPWEWLSFYGNYAQSLGAANAAFDASGNTLKPEIGEQFEGGVKTSFFGGRLHSSVAVYQLTKQNMAVPVAGLPFSTPIGEARSKGIEVDVSGQIAQGLSLVMTYAYTDARSLTGDNEGKRLWNVPTNAGSLWARYEPQARLWQGLSLGAGVFVQDKRAGDNTNTFYLPSQARVDAMVRYRPSILESRLSFQLNAYNLANDYLYGGTLNDRFSLNVDIPRMFIGSIQYAL</sequence>
<dbReference type="GO" id="GO:0009279">
    <property type="term" value="C:cell outer membrane"/>
    <property type="evidence" value="ECO:0007669"/>
    <property type="project" value="UniProtKB-SubCell"/>
</dbReference>
<evidence type="ECO:0000256" key="10">
    <source>
        <dbReference type="ARBA" id="ARBA00023077"/>
    </source>
</evidence>
<evidence type="ECO:0000313" key="19">
    <source>
        <dbReference type="Proteomes" id="UP000192042"/>
    </source>
</evidence>
<dbReference type="CDD" id="cd01347">
    <property type="entry name" value="ligand_gated_channel"/>
    <property type="match status" value="1"/>
</dbReference>
<dbReference type="PANTHER" id="PTHR32552">
    <property type="entry name" value="FERRICHROME IRON RECEPTOR-RELATED"/>
    <property type="match status" value="1"/>
</dbReference>